<dbReference type="FunFam" id="2.60.40.10:FF:000425">
    <property type="entry name" value="Myosin light chain kinase"/>
    <property type="match status" value="2"/>
</dbReference>
<keyword evidence="13" id="KW-0677">Repeat</keyword>
<accession>A0A9J6FLG9</accession>
<feature type="domain" description="Ig-like" evidence="32">
    <location>
        <begin position="467"/>
        <end position="556"/>
    </location>
</feature>
<reference evidence="35 36" key="1">
    <citation type="journal article" date="2020" name="Cell">
        <title>Large-Scale Comparative Analyses of Tick Genomes Elucidate Their Genetic Diversity and Vector Capacities.</title>
        <authorList>
            <consortium name="Tick Genome and Microbiome Consortium (TIGMIC)"/>
            <person name="Jia N."/>
            <person name="Wang J."/>
            <person name="Shi W."/>
            <person name="Du L."/>
            <person name="Sun Y."/>
            <person name="Zhan W."/>
            <person name="Jiang J.F."/>
            <person name="Wang Q."/>
            <person name="Zhang B."/>
            <person name="Ji P."/>
            <person name="Bell-Sakyi L."/>
            <person name="Cui X.M."/>
            <person name="Yuan T.T."/>
            <person name="Jiang B.G."/>
            <person name="Yang W.F."/>
            <person name="Lam T.T."/>
            <person name="Chang Q.C."/>
            <person name="Ding S.J."/>
            <person name="Wang X.J."/>
            <person name="Zhu J.G."/>
            <person name="Ruan X.D."/>
            <person name="Zhao L."/>
            <person name="Wei J.T."/>
            <person name="Ye R.Z."/>
            <person name="Que T.C."/>
            <person name="Du C.H."/>
            <person name="Zhou Y.H."/>
            <person name="Cheng J.X."/>
            <person name="Dai P.F."/>
            <person name="Guo W.B."/>
            <person name="Han X.H."/>
            <person name="Huang E.J."/>
            <person name="Li L.F."/>
            <person name="Wei W."/>
            <person name="Gao Y.C."/>
            <person name="Liu J.Z."/>
            <person name="Shao H.Z."/>
            <person name="Wang X."/>
            <person name="Wang C.C."/>
            <person name="Yang T.C."/>
            <person name="Huo Q.B."/>
            <person name="Li W."/>
            <person name="Chen H.Y."/>
            <person name="Chen S.E."/>
            <person name="Zhou L.G."/>
            <person name="Ni X.B."/>
            <person name="Tian J.H."/>
            <person name="Sheng Y."/>
            <person name="Liu T."/>
            <person name="Pan Y.S."/>
            <person name="Xia L.Y."/>
            <person name="Li J."/>
            <person name="Zhao F."/>
            <person name="Cao W.C."/>
        </authorList>
    </citation>
    <scope>NUCLEOTIDE SEQUENCE [LARGE SCALE GENOMIC DNA]</scope>
    <source>
        <strain evidence="35">HaeL-2018</strain>
    </source>
</reference>
<feature type="domain" description="RGS" evidence="31">
    <location>
        <begin position="1562"/>
        <end position="1642"/>
    </location>
</feature>
<feature type="domain" description="Ig-like" evidence="32">
    <location>
        <begin position="563"/>
        <end position="654"/>
    </location>
</feature>
<dbReference type="PROSITE" id="PS00107">
    <property type="entry name" value="PROTEIN_KINASE_ATP"/>
    <property type="match status" value="1"/>
</dbReference>
<evidence type="ECO:0000256" key="12">
    <source>
        <dbReference type="ARBA" id="ARBA00022723"/>
    </source>
</evidence>
<keyword evidence="10" id="KW-0597">Phosphoprotein</keyword>
<dbReference type="Gene3D" id="2.60.40.10">
    <property type="entry name" value="Immunoglobulins"/>
    <property type="match status" value="15"/>
</dbReference>
<keyword evidence="12" id="KW-0479">Metal-binding</keyword>
<evidence type="ECO:0000256" key="19">
    <source>
        <dbReference type="ARBA" id="ARBA00022860"/>
    </source>
</evidence>
<dbReference type="PRINTS" id="PR00014">
    <property type="entry name" value="FNTYPEIII"/>
</dbReference>
<keyword evidence="18" id="KW-0460">Magnesium</keyword>
<evidence type="ECO:0000256" key="23">
    <source>
        <dbReference type="ARBA" id="ARBA00023319"/>
    </source>
</evidence>
<dbReference type="InterPro" id="IPR008271">
    <property type="entry name" value="Ser/Thr_kinase_AS"/>
</dbReference>
<evidence type="ECO:0000313" key="36">
    <source>
        <dbReference type="Proteomes" id="UP000821853"/>
    </source>
</evidence>
<dbReference type="GO" id="GO:0060298">
    <property type="term" value="P:positive regulation of sarcomere organization"/>
    <property type="evidence" value="ECO:0007669"/>
    <property type="project" value="UniProtKB-ARBA"/>
</dbReference>
<feature type="domain" description="Ig-like" evidence="32">
    <location>
        <begin position="4"/>
        <end position="93"/>
    </location>
</feature>
<dbReference type="InterPro" id="IPR003961">
    <property type="entry name" value="FN3_dom"/>
</dbReference>
<keyword evidence="36" id="KW-1185">Reference proteome</keyword>
<dbReference type="Pfam" id="PF00615">
    <property type="entry name" value="RGS"/>
    <property type="match status" value="1"/>
</dbReference>
<evidence type="ECO:0000256" key="14">
    <source>
        <dbReference type="ARBA" id="ARBA00022741"/>
    </source>
</evidence>
<comment type="catalytic activity">
    <reaction evidence="1">
        <text>[G-protein-coupled receptor] + ATP = [G-protein-coupled receptor]-phosphate + ADP + H(+)</text>
        <dbReference type="Rhea" id="RHEA:12008"/>
        <dbReference type="Rhea" id="RHEA-COMP:11260"/>
        <dbReference type="Rhea" id="RHEA-COMP:11261"/>
        <dbReference type="ChEBI" id="CHEBI:15378"/>
        <dbReference type="ChEBI" id="CHEBI:30616"/>
        <dbReference type="ChEBI" id="CHEBI:43176"/>
        <dbReference type="ChEBI" id="CHEBI:68546"/>
        <dbReference type="ChEBI" id="CHEBI:456216"/>
        <dbReference type="EC" id="2.7.11.16"/>
    </reaction>
</comment>
<dbReference type="VEuPathDB" id="VectorBase:HLOH_040844"/>
<proteinExistence type="inferred from homology"/>
<dbReference type="FunFam" id="1.10.510.10:FF:000074">
    <property type="entry name" value="G protein-coupled receptor kinase"/>
    <property type="match status" value="1"/>
</dbReference>
<dbReference type="GO" id="GO:0040017">
    <property type="term" value="P:positive regulation of locomotion"/>
    <property type="evidence" value="ECO:0007669"/>
    <property type="project" value="UniProtKB-ARBA"/>
</dbReference>
<dbReference type="InterPro" id="IPR000239">
    <property type="entry name" value="GPCR_kinase"/>
</dbReference>
<dbReference type="PROSITE" id="PS50835">
    <property type="entry name" value="IG_LIKE"/>
    <property type="match status" value="7"/>
</dbReference>
<dbReference type="Pfam" id="PF00069">
    <property type="entry name" value="Pkinase"/>
    <property type="match status" value="1"/>
</dbReference>
<dbReference type="GO" id="GO:0031672">
    <property type="term" value="C:A band"/>
    <property type="evidence" value="ECO:0007669"/>
    <property type="project" value="UniProtKB-SubCell"/>
</dbReference>
<dbReference type="InterPro" id="IPR003599">
    <property type="entry name" value="Ig_sub"/>
</dbReference>
<dbReference type="InterPro" id="IPR000961">
    <property type="entry name" value="AGC-kinase_C"/>
</dbReference>
<dbReference type="GO" id="GO:0005516">
    <property type="term" value="F:calmodulin binding"/>
    <property type="evidence" value="ECO:0007669"/>
    <property type="project" value="UniProtKB-KW"/>
</dbReference>
<feature type="domain" description="Fibronectin type-III" evidence="33">
    <location>
        <begin position="747"/>
        <end position="842"/>
    </location>
</feature>
<evidence type="ECO:0000256" key="26">
    <source>
        <dbReference type="PIRSR" id="PIRSR600239-51"/>
    </source>
</evidence>
<dbReference type="SMART" id="SM00133">
    <property type="entry name" value="S_TK_X"/>
    <property type="match status" value="1"/>
</dbReference>
<dbReference type="PROSITE" id="PS50132">
    <property type="entry name" value="RGS"/>
    <property type="match status" value="1"/>
</dbReference>
<evidence type="ECO:0000256" key="11">
    <source>
        <dbReference type="ARBA" id="ARBA00022679"/>
    </source>
</evidence>
<keyword evidence="8" id="KW-0963">Cytoplasm</keyword>
<evidence type="ECO:0000256" key="27">
    <source>
        <dbReference type="PROSITE-ProRule" id="PRU10141"/>
    </source>
</evidence>
<keyword evidence="15" id="KW-0418">Kinase</keyword>
<evidence type="ECO:0000256" key="1">
    <source>
        <dbReference type="ARBA" id="ARBA00001256"/>
    </source>
</evidence>
<dbReference type="InterPro" id="IPR007110">
    <property type="entry name" value="Ig-like_dom"/>
</dbReference>
<dbReference type="OMA" id="PTPIDEW"/>
<feature type="active site" description="Proton acceptor" evidence="26">
    <location>
        <position position="1783"/>
    </location>
</feature>
<dbReference type="FunFam" id="2.60.40.10:FF:000031">
    <property type="entry name" value="Myosin-binding protein C, slow type"/>
    <property type="match status" value="1"/>
</dbReference>
<dbReference type="InterPro" id="IPR036116">
    <property type="entry name" value="FN3_sf"/>
</dbReference>
<dbReference type="OrthoDB" id="6426872at2759"/>
<dbReference type="SUPFAM" id="SSF56112">
    <property type="entry name" value="Protein kinase-like (PK-like)"/>
    <property type="match status" value="1"/>
</dbReference>
<evidence type="ECO:0000256" key="6">
    <source>
        <dbReference type="ARBA" id="ARBA00006692"/>
    </source>
</evidence>
<dbReference type="Gene3D" id="1.10.510.10">
    <property type="entry name" value="Transferase(Phosphotransferase) domain 1"/>
    <property type="match status" value="1"/>
</dbReference>
<dbReference type="GO" id="GO:0007165">
    <property type="term" value="P:signal transduction"/>
    <property type="evidence" value="ECO:0007669"/>
    <property type="project" value="InterPro"/>
</dbReference>
<dbReference type="PRINTS" id="PR00717">
    <property type="entry name" value="GPCRKINASE"/>
</dbReference>
<dbReference type="GO" id="GO:0031674">
    <property type="term" value="C:I band"/>
    <property type="evidence" value="ECO:0007669"/>
    <property type="project" value="UniProtKB-SubCell"/>
</dbReference>
<dbReference type="CDD" id="cd05605">
    <property type="entry name" value="STKc_GRK4_like"/>
    <property type="match status" value="1"/>
</dbReference>
<evidence type="ECO:0000256" key="29">
    <source>
        <dbReference type="SAM" id="MobiDB-lite"/>
    </source>
</evidence>
<evidence type="ECO:0000256" key="16">
    <source>
        <dbReference type="ARBA" id="ARBA00022837"/>
    </source>
</evidence>
<keyword evidence="21" id="KW-1015">Disulfide bond</keyword>
<dbReference type="FunFam" id="2.60.40.10:FF:000160">
    <property type="entry name" value="Titin a"/>
    <property type="match status" value="1"/>
</dbReference>
<dbReference type="SMART" id="SM00409">
    <property type="entry name" value="IG"/>
    <property type="match status" value="10"/>
</dbReference>
<dbReference type="CDD" id="cd00063">
    <property type="entry name" value="FN3"/>
    <property type="match status" value="5"/>
</dbReference>
<evidence type="ECO:0000259" key="33">
    <source>
        <dbReference type="PROSITE" id="PS50853"/>
    </source>
</evidence>
<evidence type="ECO:0000256" key="22">
    <source>
        <dbReference type="ARBA" id="ARBA00023242"/>
    </source>
</evidence>
<evidence type="ECO:0000256" key="24">
    <source>
        <dbReference type="ARBA" id="ARBA00047899"/>
    </source>
</evidence>
<keyword evidence="16" id="KW-0106">Calcium</keyword>
<keyword evidence="11" id="KW-0808">Transferase</keyword>
<keyword evidence="19" id="KW-0112">Calmodulin-binding</keyword>
<dbReference type="FunFam" id="2.60.40.10:FF:000345">
    <property type="entry name" value="Muscle M-line assembly protein unc-89"/>
    <property type="match status" value="1"/>
</dbReference>
<dbReference type="InterPro" id="IPR000719">
    <property type="entry name" value="Prot_kinase_dom"/>
</dbReference>
<dbReference type="PROSITE" id="PS50011">
    <property type="entry name" value="PROTEIN_KINASE_DOM"/>
    <property type="match status" value="1"/>
</dbReference>
<evidence type="ECO:0008006" key="37">
    <source>
        <dbReference type="Google" id="ProtNLM"/>
    </source>
</evidence>
<keyword evidence="23" id="KW-0393">Immunoglobulin domain</keyword>
<feature type="domain" description="Fibronectin type-III" evidence="33">
    <location>
        <begin position="1347"/>
        <end position="1444"/>
    </location>
</feature>
<dbReference type="PANTHER" id="PTHR13817">
    <property type="entry name" value="TITIN"/>
    <property type="match status" value="1"/>
</dbReference>
<dbReference type="GO" id="GO:0005524">
    <property type="term" value="F:ATP binding"/>
    <property type="evidence" value="ECO:0007669"/>
    <property type="project" value="UniProtKB-UniRule"/>
</dbReference>
<dbReference type="Gene3D" id="1.10.167.10">
    <property type="entry name" value="Regulator of G-protein Signalling 4, domain 2"/>
    <property type="match status" value="1"/>
</dbReference>
<evidence type="ECO:0000256" key="7">
    <source>
        <dbReference type="ARBA" id="ARBA00009793"/>
    </source>
</evidence>
<dbReference type="GO" id="GO:0003779">
    <property type="term" value="F:actin binding"/>
    <property type="evidence" value="ECO:0007669"/>
    <property type="project" value="UniProtKB-ARBA"/>
</dbReference>
<comment type="caution">
    <text evidence="35">The sequence shown here is derived from an EMBL/GenBank/DDBJ whole genome shotgun (WGS) entry which is preliminary data.</text>
</comment>
<dbReference type="GO" id="GO:0030154">
    <property type="term" value="P:cell differentiation"/>
    <property type="evidence" value="ECO:0007669"/>
    <property type="project" value="UniProtKB-ARBA"/>
</dbReference>
<dbReference type="SMART" id="SM00408">
    <property type="entry name" value="IGc2"/>
    <property type="match status" value="8"/>
</dbReference>
<feature type="domain" description="Ig-like" evidence="32">
    <location>
        <begin position="852"/>
        <end position="941"/>
    </location>
</feature>
<feature type="domain" description="Fibronectin type-III" evidence="33">
    <location>
        <begin position="1144"/>
        <end position="1237"/>
    </location>
</feature>
<evidence type="ECO:0000256" key="2">
    <source>
        <dbReference type="ARBA" id="ARBA00001946"/>
    </source>
</evidence>
<feature type="domain" description="Protein kinase" evidence="30">
    <location>
        <begin position="1657"/>
        <end position="1923"/>
    </location>
</feature>
<dbReference type="InterPro" id="IPR017441">
    <property type="entry name" value="Protein_kinase_ATP_BS"/>
</dbReference>
<dbReference type="SMART" id="SM00060">
    <property type="entry name" value="FN3"/>
    <property type="match status" value="5"/>
</dbReference>
<dbReference type="InterPro" id="IPR044926">
    <property type="entry name" value="RGS_subdomain_2"/>
</dbReference>
<evidence type="ECO:0000256" key="21">
    <source>
        <dbReference type="ARBA" id="ARBA00023157"/>
    </source>
</evidence>
<dbReference type="CDD" id="cd00096">
    <property type="entry name" value="Ig"/>
    <property type="match status" value="1"/>
</dbReference>
<keyword evidence="20 28" id="KW-0175">Coiled coil</keyword>
<dbReference type="InterPro" id="IPR050964">
    <property type="entry name" value="Striated_Muscle_Regulatory"/>
</dbReference>
<dbReference type="InterPro" id="IPR013783">
    <property type="entry name" value="Ig-like_fold"/>
</dbReference>
<evidence type="ECO:0000256" key="10">
    <source>
        <dbReference type="ARBA" id="ARBA00022553"/>
    </source>
</evidence>
<comment type="similarity">
    <text evidence="6">Belongs to the protein kinase superfamily. CAMK Ser/Thr protein kinase family.</text>
</comment>
<dbReference type="PROSITE" id="PS00108">
    <property type="entry name" value="PROTEIN_KINASE_ST"/>
    <property type="match status" value="1"/>
</dbReference>
<evidence type="ECO:0000256" key="18">
    <source>
        <dbReference type="ARBA" id="ARBA00022842"/>
    </source>
</evidence>
<dbReference type="GO" id="GO:0046872">
    <property type="term" value="F:metal ion binding"/>
    <property type="evidence" value="ECO:0007669"/>
    <property type="project" value="UniProtKB-KW"/>
</dbReference>
<evidence type="ECO:0000256" key="9">
    <source>
        <dbReference type="ARBA" id="ARBA00022527"/>
    </source>
</evidence>
<feature type="domain" description="Ig-like" evidence="32">
    <location>
        <begin position="945"/>
        <end position="1036"/>
    </location>
</feature>
<organism evidence="35 36">
    <name type="scientific">Haemaphysalis longicornis</name>
    <name type="common">Bush tick</name>
    <dbReference type="NCBI Taxonomy" id="44386"/>
    <lineage>
        <taxon>Eukaryota</taxon>
        <taxon>Metazoa</taxon>
        <taxon>Ecdysozoa</taxon>
        <taxon>Arthropoda</taxon>
        <taxon>Chelicerata</taxon>
        <taxon>Arachnida</taxon>
        <taxon>Acari</taxon>
        <taxon>Parasitiformes</taxon>
        <taxon>Ixodida</taxon>
        <taxon>Ixodoidea</taxon>
        <taxon>Ixodidae</taxon>
        <taxon>Haemaphysalinae</taxon>
        <taxon>Haemaphysalis</taxon>
    </lineage>
</organism>
<comment type="catalytic activity">
    <reaction evidence="24">
        <text>L-threonyl-[protein] + ATP = O-phospho-L-threonyl-[protein] + ADP + H(+)</text>
        <dbReference type="Rhea" id="RHEA:46608"/>
        <dbReference type="Rhea" id="RHEA-COMP:11060"/>
        <dbReference type="Rhea" id="RHEA-COMP:11605"/>
        <dbReference type="ChEBI" id="CHEBI:15378"/>
        <dbReference type="ChEBI" id="CHEBI:30013"/>
        <dbReference type="ChEBI" id="CHEBI:30616"/>
        <dbReference type="ChEBI" id="CHEBI:61977"/>
        <dbReference type="ChEBI" id="CHEBI:456216"/>
        <dbReference type="EC" id="2.7.11.1"/>
    </reaction>
</comment>
<keyword evidence="17 27" id="KW-0067">ATP-binding</keyword>
<feature type="domain" description="Fibronectin type-III" evidence="33">
    <location>
        <begin position="1043"/>
        <end position="1139"/>
    </location>
</feature>
<evidence type="ECO:0000256" key="15">
    <source>
        <dbReference type="ARBA" id="ARBA00022777"/>
    </source>
</evidence>
<evidence type="ECO:0000256" key="20">
    <source>
        <dbReference type="ARBA" id="ARBA00023054"/>
    </source>
</evidence>
<dbReference type="GO" id="GO:0009653">
    <property type="term" value="P:anatomical structure morphogenesis"/>
    <property type="evidence" value="ECO:0007669"/>
    <property type="project" value="UniProtKB-ARBA"/>
</dbReference>
<dbReference type="InterPro" id="IPR013098">
    <property type="entry name" value="Ig_I-set"/>
</dbReference>
<dbReference type="GO" id="GO:0045989">
    <property type="term" value="P:positive regulation of striated muscle contraction"/>
    <property type="evidence" value="ECO:0007669"/>
    <property type="project" value="UniProtKB-ARBA"/>
</dbReference>
<protein>
    <recommendedName>
        <fullName evidence="37">[G-protein-coupled receptor] kinase</fullName>
    </recommendedName>
</protein>
<feature type="coiled-coil region" evidence="28">
    <location>
        <begin position="1860"/>
        <end position="1887"/>
    </location>
</feature>
<feature type="binding site" evidence="27">
    <location>
        <position position="1695"/>
    </location>
    <ligand>
        <name>ATP</name>
        <dbReference type="ChEBI" id="CHEBI:30616"/>
    </ligand>
</feature>
<evidence type="ECO:0000259" key="34">
    <source>
        <dbReference type="PROSITE" id="PS51285"/>
    </source>
</evidence>
<keyword evidence="14 27" id="KW-0547">Nucleotide-binding</keyword>
<evidence type="ECO:0000256" key="28">
    <source>
        <dbReference type="SAM" id="Coils"/>
    </source>
</evidence>
<comment type="cofactor">
    <cofactor evidence="2">
        <name>Mg(2+)</name>
        <dbReference type="ChEBI" id="CHEBI:18420"/>
    </cofactor>
</comment>
<feature type="domain" description="Ig-like" evidence="32">
    <location>
        <begin position="232"/>
        <end position="321"/>
    </location>
</feature>
<feature type="domain" description="Fibronectin type-III" evidence="33">
    <location>
        <begin position="1244"/>
        <end position="1341"/>
    </location>
</feature>
<dbReference type="InterPro" id="IPR036305">
    <property type="entry name" value="RGS_sf"/>
</dbReference>
<evidence type="ECO:0000256" key="17">
    <source>
        <dbReference type="ARBA" id="ARBA00022840"/>
    </source>
</evidence>
<comment type="catalytic activity">
    <reaction evidence="25">
        <text>L-seryl-[protein] + ATP = O-phospho-L-seryl-[protein] + ADP + H(+)</text>
        <dbReference type="Rhea" id="RHEA:17989"/>
        <dbReference type="Rhea" id="RHEA-COMP:9863"/>
        <dbReference type="Rhea" id="RHEA-COMP:11604"/>
        <dbReference type="ChEBI" id="CHEBI:15378"/>
        <dbReference type="ChEBI" id="CHEBI:29999"/>
        <dbReference type="ChEBI" id="CHEBI:30616"/>
        <dbReference type="ChEBI" id="CHEBI:83421"/>
        <dbReference type="ChEBI" id="CHEBI:456216"/>
        <dbReference type="EC" id="2.7.11.1"/>
    </reaction>
</comment>
<dbReference type="SUPFAM" id="SSF48097">
    <property type="entry name" value="Regulator of G-protein signaling, RGS"/>
    <property type="match status" value="1"/>
</dbReference>
<dbReference type="SMART" id="SM00220">
    <property type="entry name" value="S_TKc"/>
    <property type="match status" value="1"/>
</dbReference>
<feature type="region of interest" description="Disordered" evidence="29">
    <location>
        <begin position="1438"/>
        <end position="1475"/>
    </location>
</feature>
<dbReference type="FunFam" id="2.60.40.10:FF:000050">
    <property type="entry name" value="Titin isoform B"/>
    <property type="match status" value="1"/>
</dbReference>
<comment type="similarity">
    <text evidence="7">Belongs to the protein kinase superfamily. AGC Ser/Thr protein kinase family. GPRK subfamily.</text>
</comment>
<dbReference type="GO" id="GO:0004703">
    <property type="term" value="F:G protein-coupled receptor kinase activity"/>
    <property type="evidence" value="ECO:0007669"/>
    <property type="project" value="UniProtKB-EC"/>
</dbReference>
<dbReference type="InterPro" id="IPR011009">
    <property type="entry name" value="Kinase-like_dom_sf"/>
</dbReference>
<evidence type="ECO:0000259" key="32">
    <source>
        <dbReference type="PROSITE" id="PS50835"/>
    </source>
</evidence>
<evidence type="ECO:0000256" key="5">
    <source>
        <dbReference type="ARBA" id="ARBA00004355"/>
    </source>
</evidence>
<dbReference type="GO" id="GO:0005634">
    <property type="term" value="C:nucleus"/>
    <property type="evidence" value="ECO:0007669"/>
    <property type="project" value="UniProtKB-SubCell"/>
</dbReference>
<dbReference type="Proteomes" id="UP000821853">
    <property type="component" value="Chromosome 1"/>
</dbReference>
<evidence type="ECO:0000259" key="31">
    <source>
        <dbReference type="PROSITE" id="PS50132"/>
    </source>
</evidence>
<evidence type="ECO:0000313" key="35">
    <source>
        <dbReference type="EMBL" id="KAH9362860.1"/>
    </source>
</evidence>
<dbReference type="InterPro" id="IPR036179">
    <property type="entry name" value="Ig-like_dom_sf"/>
</dbReference>
<evidence type="ECO:0000256" key="25">
    <source>
        <dbReference type="ARBA" id="ARBA00048679"/>
    </source>
</evidence>
<gene>
    <name evidence="35" type="ORF">HPB48_015177</name>
</gene>
<evidence type="ECO:0000256" key="8">
    <source>
        <dbReference type="ARBA" id="ARBA00022490"/>
    </source>
</evidence>
<dbReference type="FunFam" id="2.60.40.10:FF:000107">
    <property type="entry name" value="Myosin, light chain kinase a"/>
    <property type="match status" value="1"/>
</dbReference>
<feature type="domain" description="AGC-kinase C-terminal" evidence="34">
    <location>
        <begin position="1924"/>
        <end position="1989"/>
    </location>
</feature>
<feature type="domain" description="Ig-like" evidence="32">
    <location>
        <begin position="325"/>
        <end position="413"/>
    </location>
</feature>
<dbReference type="Gene3D" id="3.30.200.20">
    <property type="entry name" value="Phosphorylase Kinase, domain 1"/>
    <property type="match status" value="1"/>
</dbReference>
<evidence type="ECO:0000259" key="30">
    <source>
        <dbReference type="PROSITE" id="PS50011"/>
    </source>
</evidence>
<feature type="compositionally biased region" description="Basic and acidic residues" evidence="29">
    <location>
        <begin position="1454"/>
        <end position="1464"/>
    </location>
</feature>
<evidence type="ECO:0000256" key="4">
    <source>
        <dbReference type="ARBA" id="ARBA00004161"/>
    </source>
</evidence>
<dbReference type="InterPro" id="IPR003598">
    <property type="entry name" value="Ig_sub2"/>
</dbReference>
<keyword evidence="9" id="KW-0723">Serine/threonine-protein kinase</keyword>
<dbReference type="EMBL" id="JABSTR010000001">
    <property type="protein sequence ID" value="KAH9362860.1"/>
    <property type="molecule type" value="Genomic_DNA"/>
</dbReference>
<dbReference type="SUPFAM" id="SSF48726">
    <property type="entry name" value="Immunoglobulin"/>
    <property type="match status" value="10"/>
</dbReference>
<dbReference type="PROSITE" id="PS51285">
    <property type="entry name" value="AGC_KINASE_CTER"/>
    <property type="match status" value="1"/>
</dbReference>
<name>A0A9J6FLG9_HAELO</name>
<dbReference type="PROSITE" id="PS50853">
    <property type="entry name" value="FN3"/>
    <property type="match status" value="5"/>
</dbReference>
<keyword evidence="22" id="KW-0539">Nucleus</keyword>
<dbReference type="FunFam" id="2.60.40.10:FF:000003">
    <property type="entry name" value="Titin isoform E"/>
    <property type="match status" value="1"/>
</dbReference>
<comment type="subcellular location">
    <subcellularLocation>
        <location evidence="4">Cytoplasm</location>
        <location evidence="4">Myofibril</location>
        <location evidence="4">Sarcomere</location>
        <location evidence="4">A band</location>
    </subcellularLocation>
    <subcellularLocation>
        <location evidence="5">Cytoplasm</location>
        <location evidence="5">Myofibril</location>
        <location evidence="5">Sarcomere</location>
        <location evidence="5">I band</location>
    </subcellularLocation>
    <subcellularLocation>
        <location evidence="3">Nucleus</location>
    </subcellularLocation>
</comment>
<dbReference type="Pfam" id="PF07679">
    <property type="entry name" value="I-set"/>
    <property type="match status" value="9"/>
</dbReference>
<sequence length="2037" mass="228289">MTAPKFVQKPAATEADKGQPARFECKVEGNPRPYVTWFKQTRIIKSTTEFEIYYDEDNVSTLVINEVFPEDAGTYTVVAKNPAGFASCSAELTVHEFVSEHTFSRRTLSRSSSLMDILTEGIPPVFSGPLRPLLRVDEGNTLTLTIKVTGTPEPEVKLKVNDKPLNEKDDKRFSVTKTEEDHNFINVTFVLKDVKPSDAGTYEIIAENCEGRVTSHIDVEVIEKPKDEREPPKFTQTFSDTVVTEEETVRLIVKFTGKPTPTVVWYRDDKEVLQDSRKIITQEDETTSTLEIPKSEVTDTGKYTCTASNPVGEVTHSARVTVQEPNLTFVEKLQDVEVKENHVAMFVTKTNRPVDHVTWCKDGEPINLDEPQDKYQRISEDVYQKLVIRNSSIKDEGEYTCVLGEEETSADLVVIGKELQFSDRVRLKIDGKRQVLVIKNSVLQDAGRYTCKVGDQSCSARLTVEPPSVEFIARLPEKTTVPQDTDAIFEVVLSQADVDVVWMKNGKPIPKDQRYLRSLDFLAMENVRRLVVPCVDKDDTAEYTCVAGNVKTSTLLHVEDADAEFTLRLHDVIVRESDTVTLLVEVSRETLEVRWMKDGDTIHPTEKVFVTTEGKSRKLIIRESSVDDQGVYTCVLKDKKCSSSVVVHAPPKITTDKETFSTRKGTTLKLPIPYTGIPQPTATWKLNGQPLEPAKNKIIQEISPEEATLTIRDLRPADTGTVTLTLKNTCGECSKPFSVTCIDKPGAPGLPEPSDISSDGSLTLSWKPPQSDGGSKITNYIVEYHDRNSLRWSVYSDTVKDTFTRVEGLSPDEEYMFRVTAENEAGKGDPSPGTKYIPIQPKGKEHWAPGEPPVVLEHLTDKSVGVKKPAELTCRFSGNPTPTVKWLKNGKDLVMISNFSAEFKDQKATLRIKEASTKSGGKYTCKATNPHGSTETVCTLSVQDPPSAEFDEKLRNVRINKQEEFKVPCTIRGFPKPTVTWLRDGSPIESTKHTLITDKDDSSTITIHSAEGPDSGVYTLELKNPAGSASYDFKLRVLDKPSPPESIQFPETAGDHITLSWQPPLDDGGSPLTKYVVERCETTRTVFVEVGTTQPDTTCLRDPEVNEDSEYRYRVSAVNEYGTSLPFTSEPVVARCPYDKPSAPEGPLKTAKMTDTSLVLTWQEPLSDGGRPIIDYTIEKREASKKAWIKVGTTESLSMEVTNLKSDNAYMFRVTCRNEIGSSPPLTSDEPITVHAQILPPGAPTGPLRISDVTNKTTTLTWRPPAFDGGSPIVAYIVEHLSEDQPDKWLTVASVDGGTTSHRVSGLSDKTRHRFRVRAENTVGTGPPLEDAGQWQELPAAADRPTPPTAPLEILVTGPNSMDVSWGRPEWDGGSPLLGYTAALRDTSRTMWMEVGQVDAETLRLHIKDLEEGAQYHVRILARNDVGFSDPLESEEPITILRPPGFKDQATTSPEKKPKAKADEPSEDSCTTQTTSSWIREANVEPLLHSYTKHVLVSRNEYFFRLWHYADTLFKCMPLSLSLKWLNCIVSPPMLDLVPVRLVEPVKFKQCFPSPFLLQEVYELQLDEDRALAAQDVFNKFLSEQSSEFVDVVNEDLVEKCKQGLAEASKDLFAECARAAKEFLMGGPFQEFEGSMYFDRYLQWKWLESQPVTAKTFRMYRVLGKGGFGEVCACQVRATGKMYACKKLEKKRIKKRRGETMVLIEKQILQKVNSRFVVSLAYAYETKDALCLVLTIMNGGDLKFHMYSMGGEPGFEPQRARFYAAEVTQGLEHLHAKGIVYRDLKPENILLDDHGHVRISDLGLAVEVPDEGEGVRGRVGTVGYMAPEVIDNERYTFSPDWFSLGCLLYEMLEGQAPFRARKEKVKREEVERRVKEEREKYSAKFSEEAKDCCQQLLAKGPGTRLGCQEGRAGARQVKRHPFFKCLNWKRLEAGMLEPPFVPDPHAVYAKDVLDIEQFSTVKGVNLDASDDSFYSQFNMGSVSIPWQTEMIETECFKELNVFGPSQTRPPDLCWELPPAEDRRGCFPFRRKPRSRPS</sequence>
<evidence type="ECO:0000256" key="13">
    <source>
        <dbReference type="ARBA" id="ARBA00022737"/>
    </source>
</evidence>
<dbReference type="SUPFAM" id="SSF49265">
    <property type="entry name" value="Fibronectin type III"/>
    <property type="match status" value="3"/>
</dbReference>
<dbReference type="Pfam" id="PF00041">
    <property type="entry name" value="fn3"/>
    <property type="match status" value="5"/>
</dbReference>
<dbReference type="PANTHER" id="PTHR13817:SF151">
    <property type="entry name" value="TITIN"/>
    <property type="match status" value="1"/>
</dbReference>
<dbReference type="InterPro" id="IPR016137">
    <property type="entry name" value="RGS"/>
</dbReference>
<evidence type="ECO:0000256" key="3">
    <source>
        <dbReference type="ARBA" id="ARBA00004123"/>
    </source>
</evidence>